<evidence type="ECO:0000259" key="7">
    <source>
        <dbReference type="PROSITE" id="PS50850"/>
    </source>
</evidence>
<evidence type="ECO:0000256" key="5">
    <source>
        <dbReference type="ARBA" id="ARBA00023136"/>
    </source>
</evidence>
<feature type="domain" description="Major facilitator superfamily (MFS) profile" evidence="7">
    <location>
        <begin position="29"/>
        <end position="419"/>
    </location>
</feature>
<dbReference type="InterPro" id="IPR011701">
    <property type="entry name" value="MFS"/>
</dbReference>
<dbReference type="PANTHER" id="PTHR43124:SF3">
    <property type="entry name" value="CHLORAMPHENICOL EFFLUX PUMP RV0191"/>
    <property type="match status" value="1"/>
</dbReference>
<dbReference type="InterPro" id="IPR020846">
    <property type="entry name" value="MFS_dom"/>
</dbReference>
<feature type="transmembrane region" description="Helical" evidence="6">
    <location>
        <begin position="181"/>
        <end position="203"/>
    </location>
</feature>
<dbReference type="GO" id="GO:0022857">
    <property type="term" value="F:transmembrane transporter activity"/>
    <property type="evidence" value="ECO:0007669"/>
    <property type="project" value="InterPro"/>
</dbReference>
<dbReference type="SUPFAM" id="SSF103473">
    <property type="entry name" value="MFS general substrate transporter"/>
    <property type="match status" value="1"/>
</dbReference>
<evidence type="ECO:0000256" key="1">
    <source>
        <dbReference type="ARBA" id="ARBA00004651"/>
    </source>
</evidence>
<evidence type="ECO:0000256" key="2">
    <source>
        <dbReference type="ARBA" id="ARBA00022475"/>
    </source>
</evidence>
<dbReference type="Proteomes" id="UP000474777">
    <property type="component" value="Unassembled WGS sequence"/>
</dbReference>
<proteinExistence type="predicted"/>
<feature type="transmembrane region" description="Helical" evidence="6">
    <location>
        <begin position="269"/>
        <end position="286"/>
    </location>
</feature>
<feature type="transmembrane region" description="Helical" evidence="6">
    <location>
        <begin position="95"/>
        <end position="114"/>
    </location>
</feature>
<feature type="transmembrane region" description="Helical" evidence="6">
    <location>
        <begin position="298"/>
        <end position="322"/>
    </location>
</feature>
<dbReference type="CDD" id="cd17324">
    <property type="entry name" value="MFS_NepI_like"/>
    <property type="match status" value="1"/>
</dbReference>
<keyword evidence="5 6" id="KW-0472">Membrane</keyword>
<feature type="transmembrane region" description="Helical" evidence="6">
    <location>
        <begin position="120"/>
        <end position="141"/>
    </location>
</feature>
<gene>
    <name evidence="8" type="ORF">GXP69_16445</name>
</gene>
<feature type="transmembrane region" description="Helical" evidence="6">
    <location>
        <begin position="27"/>
        <end position="47"/>
    </location>
</feature>
<evidence type="ECO:0000256" key="3">
    <source>
        <dbReference type="ARBA" id="ARBA00022692"/>
    </source>
</evidence>
<keyword evidence="3 6" id="KW-0812">Transmembrane</keyword>
<comment type="caution">
    <text evidence="8">The sequence shown here is derived from an EMBL/GenBank/DDBJ whole genome shotgun (WGS) entry which is preliminary data.</text>
</comment>
<dbReference type="InterPro" id="IPR050189">
    <property type="entry name" value="MFS_Efflux_Transporters"/>
</dbReference>
<dbReference type="InterPro" id="IPR036259">
    <property type="entry name" value="MFS_trans_sf"/>
</dbReference>
<dbReference type="Gene3D" id="1.20.1250.20">
    <property type="entry name" value="MFS general substrate transporter like domains"/>
    <property type="match status" value="1"/>
</dbReference>
<reference evidence="8 9" key="1">
    <citation type="submission" date="2020-02" db="EMBL/GenBank/DDBJ databases">
        <authorList>
            <person name="Kim M.K."/>
        </authorList>
    </citation>
    <scope>NUCLEOTIDE SEQUENCE [LARGE SCALE GENOMIC DNA]</scope>
    <source>
        <strain evidence="8 9">BT327</strain>
    </source>
</reference>
<evidence type="ECO:0000256" key="6">
    <source>
        <dbReference type="SAM" id="Phobius"/>
    </source>
</evidence>
<feature type="transmembrane region" description="Helical" evidence="6">
    <location>
        <begin position="153"/>
        <end position="175"/>
    </location>
</feature>
<evidence type="ECO:0000313" key="9">
    <source>
        <dbReference type="Proteomes" id="UP000474777"/>
    </source>
</evidence>
<comment type="subcellular location">
    <subcellularLocation>
        <location evidence="1">Cell membrane</location>
        <topology evidence="1">Multi-pass membrane protein</topology>
    </subcellularLocation>
</comment>
<feature type="transmembrane region" description="Helical" evidence="6">
    <location>
        <begin position="393"/>
        <end position="412"/>
    </location>
</feature>
<evidence type="ECO:0000256" key="4">
    <source>
        <dbReference type="ARBA" id="ARBA00022989"/>
    </source>
</evidence>
<dbReference type="PROSITE" id="PS50850">
    <property type="entry name" value="MFS"/>
    <property type="match status" value="1"/>
</dbReference>
<dbReference type="PANTHER" id="PTHR43124">
    <property type="entry name" value="PURINE EFFLUX PUMP PBUE"/>
    <property type="match status" value="1"/>
</dbReference>
<organism evidence="8 9">
    <name type="scientific">Pontibacter burrus</name>
    <dbReference type="NCBI Taxonomy" id="2704466"/>
    <lineage>
        <taxon>Bacteria</taxon>
        <taxon>Pseudomonadati</taxon>
        <taxon>Bacteroidota</taxon>
        <taxon>Cytophagia</taxon>
        <taxon>Cytophagales</taxon>
        <taxon>Hymenobacteraceae</taxon>
        <taxon>Pontibacter</taxon>
    </lineage>
</organism>
<dbReference type="GO" id="GO:0005886">
    <property type="term" value="C:plasma membrane"/>
    <property type="evidence" value="ECO:0007669"/>
    <property type="project" value="UniProtKB-SubCell"/>
</dbReference>
<keyword evidence="9" id="KW-1185">Reference proteome</keyword>
<dbReference type="EMBL" id="JAAGWD010000008">
    <property type="protein sequence ID" value="NEM99292.1"/>
    <property type="molecule type" value="Genomic_DNA"/>
</dbReference>
<keyword evidence="4 6" id="KW-1133">Transmembrane helix</keyword>
<accession>A0A6B3LR04</accession>
<dbReference type="Pfam" id="PF07690">
    <property type="entry name" value="MFS_1"/>
    <property type="match status" value="1"/>
</dbReference>
<dbReference type="RefSeq" id="WP_163916324.1">
    <property type="nucleotide sequence ID" value="NZ_JAAGWD010000008.1"/>
</dbReference>
<protein>
    <submittedName>
        <fullName evidence="8">MFS transporter</fullName>
    </submittedName>
</protein>
<name>A0A6B3LR04_9BACT</name>
<feature type="transmembrane region" description="Helical" evidence="6">
    <location>
        <begin position="235"/>
        <end position="257"/>
    </location>
</feature>
<evidence type="ECO:0000313" key="8">
    <source>
        <dbReference type="EMBL" id="NEM99292.1"/>
    </source>
</evidence>
<sequence>MKDSNQAPAEAADPATSTPQAFTKYQVFVVAILAILQFTIILDFMVLSPLGAQLIKELSITPKQFGWVVSAYAFSAGASGLLAAGFADKFDRKKLLLIFYAGFIVGTLMCGLSPDYVSLLVARIVTGLFGGVIGSISFAIITDLFPMQLRGRVMGFVQMAFAVSQVMGIPLSLYIANAWGWHAPFLALVGISIVTAVAIVVYMKPITAHLQLQTERKAFGHLVHVLSDRHYLKGFAAIVLLATGGFMLMPFASAFTVYNLGISLEDLPMIYMVTGVCAMIAGPLAGKLSDQLGKYKIFAWGSVITMIVTGIYCTMGVSPLWLVLLMNVLIFIGATSRMVSASALMSAIPEPADRGAYMSVQSSVQQVSGGVASVLAGLIVVQTSDGTLQHYDLIGYLVVLSTLITMGTMYYINKAINQKAKQAEATTAVPA</sequence>
<feature type="transmembrane region" description="Helical" evidence="6">
    <location>
        <begin position="67"/>
        <end position="88"/>
    </location>
</feature>
<keyword evidence="2" id="KW-1003">Cell membrane</keyword>
<dbReference type="AlphaFoldDB" id="A0A6B3LR04"/>